<comment type="caution">
    <text evidence="5">The sequence shown here is derived from an EMBL/GenBank/DDBJ whole genome shotgun (WGS) entry which is preliminary data.</text>
</comment>
<dbReference type="Gene3D" id="1.25.40.10">
    <property type="entry name" value="Tetratricopeptide repeat domain"/>
    <property type="match status" value="2"/>
</dbReference>
<dbReference type="InterPro" id="IPR050498">
    <property type="entry name" value="Ycf3"/>
</dbReference>
<dbReference type="PANTHER" id="PTHR44858">
    <property type="entry name" value="TETRATRICOPEPTIDE REPEAT PROTEIN 6"/>
    <property type="match status" value="1"/>
</dbReference>
<evidence type="ECO:0000313" key="5">
    <source>
        <dbReference type="EMBL" id="MBW6401482.1"/>
    </source>
</evidence>
<dbReference type="Pfam" id="PF13432">
    <property type="entry name" value="TPR_16"/>
    <property type="match status" value="1"/>
</dbReference>
<feature type="transmembrane region" description="Helical" evidence="4">
    <location>
        <begin position="30"/>
        <end position="52"/>
    </location>
</feature>
<keyword evidence="1" id="KW-0677">Repeat</keyword>
<reference evidence="5 6" key="1">
    <citation type="submission" date="2021-07" db="EMBL/GenBank/DDBJ databases">
        <authorList>
            <person name="So Y."/>
        </authorList>
    </citation>
    <scope>NUCLEOTIDE SEQUENCE [LARGE SCALE GENOMIC DNA]</scope>
    <source>
        <strain evidence="5 6">HJA6</strain>
    </source>
</reference>
<feature type="repeat" description="TPR" evidence="3">
    <location>
        <begin position="364"/>
        <end position="397"/>
    </location>
</feature>
<dbReference type="RefSeq" id="WP_219766185.1">
    <property type="nucleotide sequence ID" value="NZ_JAHYBZ010000012.1"/>
</dbReference>
<sequence>MDAAPAQGSIEPAPPARRGWLSLLMGAWHAWSRFVFGALPVVIGVTMAGLVVHEAVNDSIEFTPIAVPAGFADHGLTPEVVAARLADAIDRAATQTLSETLHRPAAELENSTPDLNLPVVGLSLHSLASLTRKLLGWPERRLTGEITQSGDQYRLRLRLSGHGVVADVAVPKSEGADQLLVLAAPEVWRVVSPRLYAWHVAQLDIEEAEIRDRLLELRRRARDPETQATLTYLIGRSLVRGGRPEEGLAMMDGLVQSQPSYAAGHYGRAQALQALHRPEEALAAQKLGLDLDPNSPWAHLLSSALLRQIGRYDEALVEARRAQDLDDDDRPGLMEESHILREMARPDDAAERARRILAVDPHHAPALAALGEALLRLGEAEAALATFDQALLEAPQLAAAQVGRAAALHALGRD</sequence>
<dbReference type="PANTHER" id="PTHR44858:SF1">
    <property type="entry name" value="UDP-N-ACETYLGLUCOSAMINE--PEPTIDE N-ACETYLGLUCOSAMINYLTRANSFERASE SPINDLY-RELATED"/>
    <property type="match status" value="1"/>
</dbReference>
<dbReference type="SMART" id="SM00028">
    <property type="entry name" value="TPR"/>
    <property type="match status" value="4"/>
</dbReference>
<dbReference type="SUPFAM" id="SSF48452">
    <property type="entry name" value="TPR-like"/>
    <property type="match status" value="1"/>
</dbReference>
<dbReference type="PROSITE" id="PS50005">
    <property type="entry name" value="TPR"/>
    <property type="match status" value="1"/>
</dbReference>
<evidence type="ECO:0000313" key="6">
    <source>
        <dbReference type="Proteomes" id="UP001196565"/>
    </source>
</evidence>
<gene>
    <name evidence="5" type="ORF">KPL78_26765</name>
</gene>
<accession>A0ABS7AGR1</accession>
<keyword evidence="6" id="KW-1185">Reference proteome</keyword>
<keyword evidence="4" id="KW-0812">Transmembrane</keyword>
<keyword evidence="4" id="KW-0472">Membrane</keyword>
<protein>
    <submittedName>
        <fullName evidence="5">Tetratricopeptide repeat protein</fullName>
    </submittedName>
</protein>
<keyword evidence="4" id="KW-1133">Transmembrane helix</keyword>
<evidence type="ECO:0000256" key="1">
    <source>
        <dbReference type="ARBA" id="ARBA00022737"/>
    </source>
</evidence>
<evidence type="ECO:0000256" key="2">
    <source>
        <dbReference type="ARBA" id="ARBA00022803"/>
    </source>
</evidence>
<organism evidence="5 6">
    <name type="scientific">Roseomonas alba</name>
    <dbReference type="NCBI Taxonomy" id="2846776"/>
    <lineage>
        <taxon>Bacteria</taxon>
        <taxon>Pseudomonadati</taxon>
        <taxon>Pseudomonadota</taxon>
        <taxon>Alphaproteobacteria</taxon>
        <taxon>Acetobacterales</taxon>
        <taxon>Roseomonadaceae</taxon>
        <taxon>Roseomonas</taxon>
    </lineage>
</organism>
<keyword evidence="2 3" id="KW-0802">TPR repeat</keyword>
<dbReference type="Pfam" id="PF14559">
    <property type="entry name" value="TPR_19"/>
    <property type="match status" value="1"/>
</dbReference>
<dbReference type="Proteomes" id="UP001196565">
    <property type="component" value="Unassembled WGS sequence"/>
</dbReference>
<proteinExistence type="predicted"/>
<evidence type="ECO:0000256" key="4">
    <source>
        <dbReference type="SAM" id="Phobius"/>
    </source>
</evidence>
<dbReference type="InterPro" id="IPR011990">
    <property type="entry name" value="TPR-like_helical_dom_sf"/>
</dbReference>
<name>A0ABS7AGR1_9PROT</name>
<dbReference type="EMBL" id="JAHYBZ010000012">
    <property type="protein sequence ID" value="MBW6401482.1"/>
    <property type="molecule type" value="Genomic_DNA"/>
</dbReference>
<evidence type="ECO:0000256" key="3">
    <source>
        <dbReference type="PROSITE-ProRule" id="PRU00339"/>
    </source>
</evidence>
<dbReference type="InterPro" id="IPR019734">
    <property type="entry name" value="TPR_rpt"/>
</dbReference>